<sequence length="517" mass="54764">MTGQRTLVLWCPDWPAVAAARELGRSPAEAIAVMHAHRVRTCTTAARAEGVRVGQRRRDAQSRCPDLLLVPADADRDARAFEVAPTTVEGIAPGVEVLRPGLLAVSARGPARFFGSEIAAAERIVDAVEALDIECRVGIADELPVAVLAAHRSAIVPPGESAPFCAPLPVAELAREPAIAPPERADLVDLLGRLGITTLGAFAALPERTVVTRFGADARQAHRLAQGRADRDLSRRTIPTEILVDQECDPPVERVDAAAFAGRALAERLHARLADAGLACTRLAVVAHTEQGAVLSRVWRCARPLTPADTADRVRWQLDGWLTKGGAGAITRLRLEPIEAVDAGHLQFGLWGSDAQDDQRAGWAFARVQGLLGPESVLATLRSGGRGPAERVATVPWGQERIAPRDPDAPWPGAVPTPTPTRLPPGSPPPVTVLDAGGDPVRLTGRGALTAPPAWVGQTGQPPQYVQAWAGPWVADERWWATPDPAPNGRMQLITATGVAMMVTVGAAGWAVEGIYD</sequence>
<dbReference type="Gene3D" id="3.30.70.270">
    <property type="match status" value="1"/>
</dbReference>
<dbReference type="CDD" id="cd03468">
    <property type="entry name" value="PolY_like"/>
    <property type="match status" value="1"/>
</dbReference>
<evidence type="ECO:0000256" key="3">
    <source>
        <dbReference type="ARBA" id="ARBA00025589"/>
    </source>
</evidence>
<dbReference type="InterPro" id="IPR043502">
    <property type="entry name" value="DNA/RNA_pol_sf"/>
</dbReference>
<evidence type="ECO:0000259" key="5">
    <source>
        <dbReference type="Pfam" id="PF00817"/>
    </source>
</evidence>
<dbReference type="Gene3D" id="3.40.1170.60">
    <property type="match status" value="1"/>
</dbReference>
<organism evidence="6 7">
    <name type="scientific">Nakamurella leprariae</name>
    <dbReference type="NCBI Taxonomy" id="2803911"/>
    <lineage>
        <taxon>Bacteria</taxon>
        <taxon>Bacillati</taxon>
        <taxon>Actinomycetota</taxon>
        <taxon>Actinomycetes</taxon>
        <taxon>Nakamurellales</taxon>
        <taxon>Nakamurellaceae</taxon>
        <taxon>Nakamurella</taxon>
    </lineage>
</organism>
<keyword evidence="7" id="KW-1185">Reference proteome</keyword>
<name>A0A939C177_9ACTN</name>
<dbReference type="Pfam" id="PF00817">
    <property type="entry name" value="IMS"/>
    <property type="match status" value="1"/>
</dbReference>
<feature type="compositionally biased region" description="Pro residues" evidence="4">
    <location>
        <begin position="409"/>
        <end position="427"/>
    </location>
</feature>
<dbReference type="InterPro" id="IPR043128">
    <property type="entry name" value="Rev_trsase/Diguanyl_cyclase"/>
</dbReference>
<evidence type="ECO:0000256" key="1">
    <source>
        <dbReference type="ARBA" id="ARBA00010945"/>
    </source>
</evidence>
<evidence type="ECO:0000256" key="2">
    <source>
        <dbReference type="ARBA" id="ARBA00022763"/>
    </source>
</evidence>
<keyword evidence="2" id="KW-0227">DNA damage</keyword>
<dbReference type="PANTHER" id="PTHR35369">
    <property type="entry name" value="BLR3025 PROTEIN-RELATED"/>
    <property type="match status" value="1"/>
</dbReference>
<dbReference type="PANTHER" id="PTHR35369:SF2">
    <property type="entry name" value="BLR3025 PROTEIN"/>
    <property type="match status" value="1"/>
</dbReference>
<comment type="function">
    <text evidence="3">Poorly processive, error-prone DNA polymerase involved in untargeted mutagenesis. Copies undamaged DNA at stalled replication forks, which arise in vivo from mismatched or misaligned primer ends. These misaligned primers can be extended by PolIV. Exhibits no 3'-5' exonuclease (proofreading) activity. May be involved in translesional synthesis, in conjunction with the beta clamp from PolIII.</text>
</comment>
<feature type="region of interest" description="Disordered" evidence="4">
    <location>
        <begin position="401"/>
        <end position="427"/>
    </location>
</feature>
<dbReference type="SUPFAM" id="SSF56672">
    <property type="entry name" value="DNA/RNA polymerases"/>
    <property type="match status" value="1"/>
</dbReference>
<feature type="domain" description="UmuC" evidence="5">
    <location>
        <begin position="29"/>
        <end position="150"/>
    </location>
</feature>
<dbReference type="EMBL" id="JAERWK010000008">
    <property type="protein sequence ID" value="MBM9466887.1"/>
    <property type="molecule type" value="Genomic_DNA"/>
</dbReference>
<evidence type="ECO:0000313" key="7">
    <source>
        <dbReference type="Proteomes" id="UP000663792"/>
    </source>
</evidence>
<gene>
    <name evidence="6" type="ORF">JL106_06275</name>
</gene>
<dbReference type="GO" id="GO:0006281">
    <property type="term" value="P:DNA repair"/>
    <property type="evidence" value="ECO:0007669"/>
    <property type="project" value="InterPro"/>
</dbReference>
<dbReference type="InterPro" id="IPR050356">
    <property type="entry name" value="SulA_CellDiv_inhibitor"/>
</dbReference>
<dbReference type="InterPro" id="IPR001126">
    <property type="entry name" value="UmuC"/>
</dbReference>
<comment type="similarity">
    <text evidence="1">Belongs to the DNA polymerase type-Y family.</text>
</comment>
<dbReference type="Proteomes" id="UP000663792">
    <property type="component" value="Unassembled WGS sequence"/>
</dbReference>
<dbReference type="RefSeq" id="WP_205259833.1">
    <property type="nucleotide sequence ID" value="NZ_JAERWK010000008.1"/>
</dbReference>
<evidence type="ECO:0000256" key="4">
    <source>
        <dbReference type="SAM" id="MobiDB-lite"/>
    </source>
</evidence>
<evidence type="ECO:0000313" key="6">
    <source>
        <dbReference type="EMBL" id="MBM9466887.1"/>
    </source>
</evidence>
<comment type="caution">
    <text evidence="6">The sequence shown here is derived from an EMBL/GenBank/DDBJ whole genome shotgun (WGS) entry which is preliminary data.</text>
</comment>
<protein>
    <submittedName>
        <fullName evidence="6">DNA polymerase Y family protein</fullName>
    </submittedName>
</protein>
<dbReference type="AlphaFoldDB" id="A0A939C177"/>
<proteinExistence type="inferred from homology"/>
<reference evidence="6" key="1">
    <citation type="submission" date="2021-01" db="EMBL/GenBank/DDBJ databases">
        <title>YIM 132084 draft genome.</title>
        <authorList>
            <person name="An D."/>
        </authorList>
    </citation>
    <scope>NUCLEOTIDE SEQUENCE</scope>
    <source>
        <strain evidence="6">YIM 132084</strain>
    </source>
</reference>
<accession>A0A939C177</accession>